<accession>A0A090V9T6</accession>
<gene>
    <name evidence="2" type="ORF">JCM19274_740</name>
    <name evidence="1" type="ORF">JCM19300_1374</name>
</gene>
<name>A0A090V9T6_9FLAO</name>
<evidence type="ECO:0000313" key="2">
    <source>
        <dbReference type="EMBL" id="GAL80450.1"/>
    </source>
</evidence>
<evidence type="ECO:0000313" key="4">
    <source>
        <dbReference type="Proteomes" id="UP000029644"/>
    </source>
</evidence>
<sequence length="50" mass="5966">MAHKNKTYNGKIESLPKHKIYLNVTHLEHGKYILNIVYKNKIIKKISFKK</sequence>
<organism evidence="1 4">
    <name type="scientific">Algibacter lectus</name>
    <dbReference type="NCBI Taxonomy" id="221126"/>
    <lineage>
        <taxon>Bacteria</taxon>
        <taxon>Pseudomonadati</taxon>
        <taxon>Bacteroidota</taxon>
        <taxon>Flavobacteriia</taxon>
        <taxon>Flavobacteriales</taxon>
        <taxon>Flavobacteriaceae</taxon>
        <taxon>Algibacter</taxon>
    </lineage>
</organism>
<dbReference type="Proteomes" id="UP000029644">
    <property type="component" value="Unassembled WGS sequence"/>
</dbReference>
<dbReference type="AlphaFoldDB" id="A0A090V9T6"/>
<proteinExistence type="predicted"/>
<evidence type="ECO:0000313" key="3">
    <source>
        <dbReference type="Proteomes" id="UP000029643"/>
    </source>
</evidence>
<reference evidence="3 4" key="1">
    <citation type="journal article" date="2014" name="Genome Announc.">
        <title>Draft Genome Sequences of Marine Flavobacterium Algibacter lectus Strains SS8 and NR4.</title>
        <authorList>
            <person name="Takatani N."/>
            <person name="Nakanishi M."/>
            <person name="Meirelles P."/>
            <person name="Mino S."/>
            <person name="Suda W."/>
            <person name="Oshima K."/>
            <person name="Hattori M."/>
            <person name="Ohkuma M."/>
            <person name="Hosokawa M."/>
            <person name="Miyashita K."/>
            <person name="Thompson F.L."/>
            <person name="Niwa A."/>
            <person name="Sawabe T."/>
            <person name="Sawabe T."/>
        </authorList>
    </citation>
    <scope>NUCLEOTIDE SEQUENCE [LARGE SCALE GENOMIC DNA]</scope>
    <source>
        <strain evidence="2">JCM 19274</strain>
        <strain evidence="1 4">JCM 19300</strain>
        <strain evidence="3">JCM19274</strain>
    </source>
</reference>
<comment type="caution">
    <text evidence="1">The sequence shown here is derived from an EMBL/GenBank/DDBJ whole genome shotgun (WGS) entry which is preliminary data.</text>
</comment>
<dbReference type="EMBL" id="BBNQ01000003">
    <property type="protein sequence ID" value="GAL61551.1"/>
    <property type="molecule type" value="Genomic_DNA"/>
</dbReference>
<dbReference type="Proteomes" id="UP000029643">
    <property type="component" value="Unassembled WGS sequence"/>
</dbReference>
<protein>
    <submittedName>
        <fullName evidence="1">Uncharacterized protein</fullName>
    </submittedName>
</protein>
<dbReference type="EMBL" id="BBNU01000010">
    <property type="protein sequence ID" value="GAL80450.1"/>
    <property type="molecule type" value="Genomic_DNA"/>
</dbReference>
<evidence type="ECO:0000313" key="1">
    <source>
        <dbReference type="EMBL" id="GAL61551.1"/>
    </source>
</evidence>